<dbReference type="Proteomes" id="UP000298213">
    <property type="component" value="Unassembled WGS sequence"/>
</dbReference>
<comment type="caution">
    <text evidence="2">The sequence shown here is derived from an EMBL/GenBank/DDBJ whole genome shotgun (WGS) entry which is preliminary data.</text>
</comment>
<dbReference type="GO" id="GO:0055085">
    <property type="term" value="P:transmembrane transport"/>
    <property type="evidence" value="ECO:0007669"/>
    <property type="project" value="TreeGrafter"/>
</dbReference>
<evidence type="ECO:0000256" key="1">
    <source>
        <dbReference type="ARBA" id="ARBA00009330"/>
    </source>
</evidence>
<reference evidence="2 3" key="1">
    <citation type="submission" date="2019-03" db="EMBL/GenBank/DDBJ databases">
        <title>Genome sequence of Sphingomonas sp. 17J27-24.</title>
        <authorList>
            <person name="Kim M."/>
            <person name="Maeng S."/>
            <person name="Sathiyaraj S."/>
        </authorList>
    </citation>
    <scope>NUCLEOTIDE SEQUENCE [LARGE SCALE GENOMIC DNA]</scope>
    <source>
        <strain evidence="2 3">17J27-24</strain>
    </source>
</reference>
<evidence type="ECO:0000313" key="2">
    <source>
        <dbReference type="EMBL" id="TFI57132.1"/>
    </source>
</evidence>
<dbReference type="SUPFAM" id="SSF56925">
    <property type="entry name" value="OMPA-like"/>
    <property type="match status" value="1"/>
</dbReference>
<dbReference type="InterPro" id="IPR011250">
    <property type="entry name" value="OMP/PagP_B-barrel"/>
</dbReference>
<dbReference type="Pfam" id="PF03922">
    <property type="entry name" value="OmpW"/>
    <property type="match status" value="1"/>
</dbReference>
<dbReference type="InterPro" id="IPR005618">
    <property type="entry name" value="OMPW"/>
</dbReference>
<dbReference type="RefSeq" id="WP_135089010.1">
    <property type="nucleotide sequence ID" value="NZ_SPDV01000037.1"/>
</dbReference>
<dbReference type="PANTHER" id="PTHR36920:SF1">
    <property type="entry name" value="OUTER MEMBRANE PROTEIN W"/>
    <property type="match status" value="1"/>
</dbReference>
<comment type="similarity">
    <text evidence="1">Belongs to the OmpW/AlkL family.</text>
</comment>
<gene>
    <name evidence="2" type="ORF">E2493_16615</name>
</gene>
<name>A0A4Y8ZPG3_9SPHN</name>
<sequence>MKARYRCGQQAEHQFKAPALDPTPRDEQKAILMSITASLLTLAAGAAVAAPSPAAQMVEHDAFARAGVARLKLADKGGFEIDGTLVPGAGYSTPEKWMGSFELGYFVTRSIALQVSGTTPVKTPNMPNGTLDGTPNLGTDKFSLFTGTASWHPLRGGKISPYVGGGIEWFHVWSIRDEFADNLNVRDEVGPAIQVGAEINVTERFGVYVDAKKAFVKTSASAEIGPSVVTAKPGLDPFIIQAGVVVRF</sequence>
<protein>
    <submittedName>
        <fullName evidence="2">OmpW family protein</fullName>
    </submittedName>
</protein>
<dbReference type="PANTHER" id="PTHR36920">
    <property type="match status" value="1"/>
</dbReference>
<organism evidence="2 3">
    <name type="scientific">Sphingomonas parva</name>
    <dbReference type="NCBI Taxonomy" id="2555898"/>
    <lineage>
        <taxon>Bacteria</taxon>
        <taxon>Pseudomonadati</taxon>
        <taxon>Pseudomonadota</taxon>
        <taxon>Alphaproteobacteria</taxon>
        <taxon>Sphingomonadales</taxon>
        <taxon>Sphingomonadaceae</taxon>
        <taxon>Sphingomonas</taxon>
    </lineage>
</organism>
<accession>A0A4Y8ZPG3</accession>
<dbReference type="GO" id="GO:0019867">
    <property type="term" value="C:outer membrane"/>
    <property type="evidence" value="ECO:0007669"/>
    <property type="project" value="InterPro"/>
</dbReference>
<evidence type="ECO:0000313" key="3">
    <source>
        <dbReference type="Proteomes" id="UP000298213"/>
    </source>
</evidence>
<keyword evidence="3" id="KW-1185">Reference proteome</keyword>
<dbReference type="EMBL" id="SPDV01000037">
    <property type="protein sequence ID" value="TFI57132.1"/>
    <property type="molecule type" value="Genomic_DNA"/>
</dbReference>
<dbReference type="OrthoDB" id="9807574at2"/>
<dbReference type="AlphaFoldDB" id="A0A4Y8ZPG3"/>
<dbReference type="Gene3D" id="2.40.160.20">
    <property type="match status" value="1"/>
</dbReference>
<proteinExistence type="inferred from homology"/>